<evidence type="ECO:0000313" key="3">
    <source>
        <dbReference type="Proteomes" id="UP000177913"/>
    </source>
</evidence>
<gene>
    <name evidence="2" type="ORF">A3C25_04130</name>
</gene>
<feature type="transmembrane region" description="Helical" evidence="1">
    <location>
        <begin position="68"/>
        <end position="87"/>
    </location>
</feature>
<feature type="transmembrane region" description="Helical" evidence="1">
    <location>
        <begin position="123"/>
        <end position="142"/>
    </location>
</feature>
<dbReference type="GO" id="GO:0016020">
    <property type="term" value="C:membrane"/>
    <property type="evidence" value="ECO:0007669"/>
    <property type="project" value="InterPro"/>
</dbReference>
<keyword evidence="1" id="KW-1133">Transmembrane helix</keyword>
<feature type="transmembrane region" description="Helical" evidence="1">
    <location>
        <begin position="93"/>
        <end position="116"/>
    </location>
</feature>
<reference evidence="2 3" key="1">
    <citation type="journal article" date="2016" name="Nat. Commun.">
        <title>Thousands of microbial genomes shed light on interconnected biogeochemical processes in an aquifer system.</title>
        <authorList>
            <person name="Anantharaman K."/>
            <person name="Brown C.T."/>
            <person name="Hug L.A."/>
            <person name="Sharon I."/>
            <person name="Castelle C.J."/>
            <person name="Probst A.J."/>
            <person name="Thomas B.C."/>
            <person name="Singh A."/>
            <person name="Wilkins M.J."/>
            <person name="Karaoz U."/>
            <person name="Brodie E.L."/>
            <person name="Williams K.H."/>
            <person name="Hubbard S.S."/>
            <person name="Banfield J.F."/>
        </authorList>
    </citation>
    <scope>NUCLEOTIDE SEQUENCE [LARGE SCALE GENOMIC DNA]</scope>
</reference>
<evidence type="ECO:0008006" key="4">
    <source>
        <dbReference type="Google" id="ProtNLM"/>
    </source>
</evidence>
<feature type="transmembrane region" description="Helical" evidence="1">
    <location>
        <begin position="347"/>
        <end position="369"/>
    </location>
</feature>
<feature type="transmembrane region" description="Helical" evidence="1">
    <location>
        <begin position="314"/>
        <end position="335"/>
    </location>
</feature>
<feature type="transmembrane region" description="Helical" evidence="1">
    <location>
        <begin position="194"/>
        <end position="214"/>
    </location>
</feature>
<accession>A0A1F7H470</accession>
<comment type="caution">
    <text evidence="2">The sequence shown here is derived from an EMBL/GenBank/DDBJ whole genome shotgun (WGS) entry which is preliminary data.</text>
</comment>
<dbReference type="PRINTS" id="PR01988">
    <property type="entry name" value="EXPORTERBACE"/>
</dbReference>
<organism evidence="2 3">
    <name type="scientific">Candidatus Roizmanbacteria bacterium RIFCSPHIGHO2_02_FULL_38_11</name>
    <dbReference type="NCBI Taxonomy" id="1802039"/>
    <lineage>
        <taxon>Bacteria</taxon>
        <taxon>Candidatus Roizmaniibacteriota</taxon>
    </lineage>
</organism>
<feature type="transmembrane region" description="Helical" evidence="1">
    <location>
        <begin position="284"/>
        <end position="308"/>
    </location>
</feature>
<keyword evidence="1" id="KW-0812">Transmembrane</keyword>
<dbReference type="Proteomes" id="UP000177913">
    <property type="component" value="Unassembled WGS sequence"/>
</dbReference>
<protein>
    <recommendedName>
        <fullName evidence="4">Glycosyltransferase RgtA/B/C/D-like domain-containing protein</fullName>
    </recommendedName>
</protein>
<dbReference type="AlphaFoldDB" id="A0A1F7H470"/>
<proteinExistence type="predicted"/>
<dbReference type="EMBL" id="MFZO01000001">
    <property type="protein sequence ID" value="OGK25893.1"/>
    <property type="molecule type" value="Genomic_DNA"/>
</dbReference>
<sequence>MLLFIYTLISLVLIWLISNIKIKFSFKIIVIFAFILRVSVTLLFLSSKSDDINTFLRDGQYLLDRNPRYDASYFPFIGYLGVAAIYLKNFIHPYVFLKIIFSIFDSAVLFPLYYLAKKNLQSVLIYALNPISIIVINIHGQMESIPLFFFLLSLLLFMKNKVLSSILTLSFAIYTKPWPILFVIPLIKKSKKKLLFVILAFFPLILTLIHSLLFPTPVLDILYKVKNHRGIFGAWGLSKIALYLTDYQLSPFAEQLMRRIFLSAFVIFSIFRKDKNLLKNIFMIMLFLFVFTPTFGIQWFTWLVPFIIIIRPKLWRMFLALGSVYMAFGFAWDVYQNFPDIISLRNSVITELGFFVWIFIIILFFQNVFFKTTES</sequence>
<keyword evidence="1" id="KW-0472">Membrane</keyword>
<name>A0A1F7H470_9BACT</name>
<evidence type="ECO:0000256" key="1">
    <source>
        <dbReference type="SAM" id="Phobius"/>
    </source>
</evidence>
<dbReference type="InterPro" id="IPR022324">
    <property type="entry name" value="Bacilysin_exporter_BacE_put"/>
</dbReference>
<evidence type="ECO:0000313" key="2">
    <source>
        <dbReference type="EMBL" id="OGK25893.1"/>
    </source>
</evidence>
<feature type="transmembrane region" description="Helical" evidence="1">
    <location>
        <begin position="29"/>
        <end position="47"/>
    </location>
</feature>